<keyword evidence="3" id="KW-1185">Reference proteome</keyword>
<dbReference type="GO" id="GO:0003899">
    <property type="term" value="F:DNA-directed RNA polymerase activity"/>
    <property type="evidence" value="ECO:0007669"/>
    <property type="project" value="InterPro"/>
</dbReference>
<accession>A0A917VQ42</accession>
<dbReference type="InterPro" id="IPR011260">
    <property type="entry name" value="RNAP_asu_C"/>
</dbReference>
<gene>
    <name evidence="2" type="ORF">GCM10010094_74960</name>
</gene>
<sequence>MGRHEGSNASPIAAIARGNTLQARESSALALAQQLVSVAADSNEKLSTLLGVDVPPSSDVRPHCLSARARRALTTNGMWNSRTLLESSVSQLLDLRNCGPRSVEEILASLLVALTSPAIHEHLPIDDEEVLSNYRPIIEESVPLTVQGFMAAIRGRRNV</sequence>
<proteinExistence type="predicted"/>
<dbReference type="GO" id="GO:0003677">
    <property type="term" value="F:DNA binding"/>
    <property type="evidence" value="ECO:0007669"/>
    <property type="project" value="InterPro"/>
</dbReference>
<dbReference type="Pfam" id="PF03118">
    <property type="entry name" value="RNA_pol_A_CTD"/>
    <property type="match status" value="1"/>
</dbReference>
<name>A0A917VQ42_9ACTN</name>
<evidence type="ECO:0000313" key="2">
    <source>
        <dbReference type="EMBL" id="GGL03171.1"/>
    </source>
</evidence>
<dbReference type="SUPFAM" id="SSF47789">
    <property type="entry name" value="C-terminal domain of RNA polymerase alpha subunit"/>
    <property type="match status" value="1"/>
</dbReference>
<comment type="caution">
    <text evidence="2">The sequence shown here is derived from an EMBL/GenBank/DDBJ whole genome shotgun (WGS) entry which is preliminary data.</text>
</comment>
<dbReference type="Gene3D" id="1.10.150.20">
    <property type="entry name" value="5' to 3' exonuclease, C-terminal subdomain"/>
    <property type="match status" value="1"/>
</dbReference>
<feature type="domain" description="RNA polymerase alpha subunit C-terminal" evidence="1">
    <location>
        <begin position="65"/>
        <end position="110"/>
    </location>
</feature>
<reference evidence="2" key="2">
    <citation type="submission" date="2020-09" db="EMBL/GenBank/DDBJ databases">
        <authorList>
            <person name="Sun Q."/>
            <person name="Ohkuma M."/>
        </authorList>
    </citation>
    <scope>NUCLEOTIDE SEQUENCE</scope>
    <source>
        <strain evidence="2">JCM 3035</strain>
    </source>
</reference>
<evidence type="ECO:0000259" key="1">
    <source>
        <dbReference type="Pfam" id="PF03118"/>
    </source>
</evidence>
<reference evidence="2" key="1">
    <citation type="journal article" date="2014" name="Int. J. Syst. Evol. Microbiol.">
        <title>Complete genome sequence of Corynebacterium casei LMG S-19264T (=DSM 44701T), isolated from a smear-ripened cheese.</title>
        <authorList>
            <consortium name="US DOE Joint Genome Institute (JGI-PGF)"/>
            <person name="Walter F."/>
            <person name="Albersmeier A."/>
            <person name="Kalinowski J."/>
            <person name="Ruckert C."/>
        </authorList>
    </citation>
    <scope>NUCLEOTIDE SEQUENCE</scope>
    <source>
        <strain evidence="2">JCM 3035</strain>
    </source>
</reference>
<dbReference type="AlphaFoldDB" id="A0A917VQ42"/>
<dbReference type="RefSeq" id="WP_189326203.1">
    <property type="nucleotide sequence ID" value="NZ_BMPQ01000029.1"/>
</dbReference>
<evidence type="ECO:0000313" key="3">
    <source>
        <dbReference type="Proteomes" id="UP000637788"/>
    </source>
</evidence>
<dbReference type="Proteomes" id="UP000637788">
    <property type="component" value="Unassembled WGS sequence"/>
</dbReference>
<protein>
    <recommendedName>
        <fullName evidence="1">RNA polymerase alpha subunit C-terminal domain-containing protein</fullName>
    </recommendedName>
</protein>
<organism evidence="2 3">
    <name type="scientific">Streptomyces flaveus</name>
    <dbReference type="NCBI Taxonomy" id="66370"/>
    <lineage>
        <taxon>Bacteria</taxon>
        <taxon>Bacillati</taxon>
        <taxon>Actinomycetota</taxon>
        <taxon>Actinomycetes</taxon>
        <taxon>Kitasatosporales</taxon>
        <taxon>Streptomycetaceae</taxon>
        <taxon>Streptomyces</taxon>
        <taxon>Streptomyces aurantiacus group</taxon>
    </lineage>
</organism>
<dbReference type="EMBL" id="BMPQ01000029">
    <property type="protein sequence ID" value="GGL03171.1"/>
    <property type="molecule type" value="Genomic_DNA"/>
</dbReference>
<dbReference type="GO" id="GO:0006351">
    <property type="term" value="P:DNA-templated transcription"/>
    <property type="evidence" value="ECO:0007669"/>
    <property type="project" value="InterPro"/>
</dbReference>